<reference evidence="2" key="1">
    <citation type="submission" date="2022-07" db="EMBL/GenBank/DDBJ databases">
        <title>Fungi with potential for degradation of polypropylene.</title>
        <authorList>
            <person name="Gostincar C."/>
        </authorList>
    </citation>
    <scope>NUCLEOTIDE SEQUENCE</scope>
    <source>
        <strain evidence="2">EXF-13308</strain>
    </source>
</reference>
<evidence type="ECO:0000256" key="1">
    <source>
        <dbReference type="SAM" id="MobiDB-lite"/>
    </source>
</evidence>
<dbReference type="EMBL" id="JANBVO010000008">
    <property type="protein sequence ID" value="KAJ9150211.1"/>
    <property type="molecule type" value="Genomic_DNA"/>
</dbReference>
<keyword evidence="3" id="KW-1185">Reference proteome</keyword>
<protein>
    <submittedName>
        <fullName evidence="2">Uncharacterized protein</fullName>
    </submittedName>
</protein>
<evidence type="ECO:0000313" key="3">
    <source>
        <dbReference type="Proteomes" id="UP001174694"/>
    </source>
</evidence>
<sequence length="70" mass="7351">MDTKGCAQRDPLVKPEPSSFQVPSNQPVLSYELAFVTGSVSHALVDPSFPDPSHHPCATPLAGPIVLGDP</sequence>
<feature type="region of interest" description="Disordered" evidence="1">
    <location>
        <begin position="1"/>
        <end position="21"/>
    </location>
</feature>
<organism evidence="2 3">
    <name type="scientific">Pleurostoma richardsiae</name>
    <dbReference type="NCBI Taxonomy" id="41990"/>
    <lineage>
        <taxon>Eukaryota</taxon>
        <taxon>Fungi</taxon>
        <taxon>Dikarya</taxon>
        <taxon>Ascomycota</taxon>
        <taxon>Pezizomycotina</taxon>
        <taxon>Sordariomycetes</taxon>
        <taxon>Sordariomycetidae</taxon>
        <taxon>Calosphaeriales</taxon>
        <taxon>Pleurostomataceae</taxon>
        <taxon>Pleurostoma</taxon>
    </lineage>
</organism>
<evidence type="ECO:0000313" key="2">
    <source>
        <dbReference type="EMBL" id="KAJ9150211.1"/>
    </source>
</evidence>
<gene>
    <name evidence="2" type="ORF">NKR23_g3824</name>
</gene>
<dbReference type="AlphaFoldDB" id="A0AA38VT93"/>
<dbReference type="Proteomes" id="UP001174694">
    <property type="component" value="Unassembled WGS sequence"/>
</dbReference>
<comment type="caution">
    <text evidence="2">The sequence shown here is derived from an EMBL/GenBank/DDBJ whole genome shotgun (WGS) entry which is preliminary data.</text>
</comment>
<proteinExistence type="predicted"/>
<accession>A0AA38VT93</accession>
<name>A0AA38VT93_9PEZI</name>